<protein>
    <submittedName>
        <fullName evidence="2 3">Chemotaxis protein CheW</fullName>
    </submittedName>
</protein>
<evidence type="ECO:0000313" key="2">
    <source>
        <dbReference type="EMBL" id="MBV6321805.1"/>
    </source>
</evidence>
<dbReference type="EMBL" id="JAHTGR010000006">
    <property type="protein sequence ID" value="MBV6321805.1"/>
    <property type="molecule type" value="Genomic_DNA"/>
</dbReference>
<dbReference type="Proteomes" id="UP001155901">
    <property type="component" value="Unassembled WGS sequence"/>
</dbReference>
<keyword evidence="5" id="KW-1185">Reference proteome</keyword>
<dbReference type="GO" id="GO:0006935">
    <property type="term" value="P:chemotaxis"/>
    <property type="evidence" value="ECO:0007669"/>
    <property type="project" value="InterPro"/>
</dbReference>
<evidence type="ECO:0000259" key="1">
    <source>
        <dbReference type="PROSITE" id="PS50851"/>
    </source>
</evidence>
<proteinExistence type="predicted"/>
<dbReference type="Pfam" id="PF01584">
    <property type="entry name" value="CheW"/>
    <property type="match status" value="1"/>
</dbReference>
<name>A0AA41L826_9BURK</name>
<reference evidence="3" key="2">
    <citation type="submission" date="2022-03" db="EMBL/GenBank/DDBJ databases">
        <title>Genome Encyclopedia of Bacteria and Archaea VI: Functional Genomics of Type Strains.</title>
        <authorList>
            <person name="Whitman W."/>
        </authorList>
    </citation>
    <scope>NUCLEOTIDE SEQUENCE</scope>
    <source>
        <strain evidence="3">HSC-15S17</strain>
    </source>
</reference>
<gene>
    <name evidence="2" type="ORF">KVP70_12725</name>
    <name evidence="3" type="ORF">L1274_000889</name>
</gene>
<sequence>MSQQNLPADSARQLREQFDRSFALAPSLPAAGSVNLLTIRIGAEPYAIRLADIRGLHADRRILEVPSPMPELLGVTNFRGQIVPVYQLTSLLGKAAAGAPRWMVLVQGSAPLAFAFEAFESHICASAEQLIAAADAGGHGQQCEAVRTAAGVVPVLAIAALAAEVEARTVRAQQGGGHG</sequence>
<feature type="domain" description="CheW-like" evidence="1">
    <location>
        <begin position="33"/>
        <end position="167"/>
    </location>
</feature>
<dbReference type="EMBL" id="JALJZU010000001">
    <property type="protein sequence ID" value="MCP2007201.1"/>
    <property type="molecule type" value="Genomic_DNA"/>
</dbReference>
<dbReference type="Proteomes" id="UP001162889">
    <property type="component" value="Unassembled WGS sequence"/>
</dbReference>
<reference evidence="2" key="1">
    <citation type="submission" date="2021-07" db="EMBL/GenBank/DDBJ databases">
        <title>Characterization of violacein-producing bacteria and related species.</title>
        <authorList>
            <person name="Wilson H.S."/>
            <person name="De Leon M.E."/>
        </authorList>
    </citation>
    <scope>NUCLEOTIDE SEQUENCE</scope>
    <source>
        <strain evidence="2">HSC-15S17</strain>
    </source>
</reference>
<organism evidence="2 4">
    <name type="scientific">Duganella violaceipulchra</name>
    <dbReference type="NCBI Taxonomy" id="2849652"/>
    <lineage>
        <taxon>Bacteria</taxon>
        <taxon>Pseudomonadati</taxon>
        <taxon>Pseudomonadota</taxon>
        <taxon>Betaproteobacteria</taxon>
        <taxon>Burkholderiales</taxon>
        <taxon>Oxalobacteraceae</taxon>
        <taxon>Telluria group</taxon>
        <taxon>Duganella</taxon>
    </lineage>
</organism>
<dbReference type="AlphaFoldDB" id="A0AA41L826"/>
<dbReference type="PROSITE" id="PS50851">
    <property type="entry name" value="CHEW"/>
    <property type="match status" value="1"/>
</dbReference>
<dbReference type="RefSeq" id="WP_217942603.1">
    <property type="nucleotide sequence ID" value="NZ_JAHTGR010000006.1"/>
</dbReference>
<accession>A0AA41L826</accession>
<dbReference type="GO" id="GO:0007165">
    <property type="term" value="P:signal transduction"/>
    <property type="evidence" value="ECO:0007669"/>
    <property type="project" value="InterPro"/>
</dbReference>
<evidence type="ECO:0000313" key="4">
    <source>
        <dbReference type="Proteomes" id="UP001155901"/>
    </source>
</evidence>
<comment type="caution">
    <text evidence="2">The sequence shown here is derived from an EMBL/GenBank/DDBJ whole genome shotgun (WGS) entry which is preliminary data.</text>
</comment>
<evidence type="ECO:0000313" key="5">
    <source>
        <dbReference type="Proteomes" id="UP001162889"/>
    </source>
</evidence>
<evidence type="ECO:0000313" key="3">
    <source>
        <dbReference type="EMBL" id="MCP2007201.1"/>
    </source>
</evidence>
<dbReference type="InterPro" id="IPR002545">
    <property type="entry name" value="CheW-lke_dom"/>
</dbReference>